<reference evidence="2" key="2">
    <citation type="submission" date="2023-02" db="EMBL/GenBank/DDBJ databases">
        <authorList>
            <consortium name="DOE Joint Genome Institute"/>
            <person name="Mondo S.J."/>
            <person name="Chang Y."/>
            <person name="Wang Y."/>
            <person name="Ahrendt S."/>
            <person name="Andreopoulos W."/>
            <person name="Barry K."/>
            <person name="Beard J."/>
            <person name="Benny G.L."/>
            <person name="Blankenship S."/>
            <person name="Bonito G."/>
            <person name="Cuomo C."/>
            <person name="Desiro A."/>
            <person name="Gervers K.A."/>
            <person name="Hundley H."/>
            <person name="Kuo A."/>
            <person name="LaButti K."/>
            <person name="Lang B.F."/>
            <person name="Lipzen A."/>
            <person name="O'Donnell K."/>
            <person name="Pangilinan J."/>
            <person name="Reynolds N."/>
            <person name="Sandor L."/>
            <person name="Smith M.W."/>
            <person name="Tsang A."/>
            <person name="Grigoriev I.V."/>
            <person name="Stajich J.E."/>
            <person name="Spatafora J.W."/>
        </authorList>
    </citation>
    <scope>NUCLEOTIDE SEQUENCE</scope>
    <source>
        <strain evidence="2">RSA 2281</strain>
    </source>
</reference>
<sequence>MIEQKALLPEEILEKLETSVHQALVRGKRDQENGTEIDYALDMLEQLIQWSYDRYTNIELEDGCEEEGEEQTWRVHPRDIVRANQICGSFLIKIVSGMLGEWQDDRGEKAARLLAHLSGRGAAGAITRTWHFPYLNDNGNRQEYRFKLHEPSYIGNDIGFKTWGAAPLLAKKLIQQRLIPDLKNRTVLELGSGTGLVGLCCDKLGAPQVYLTDYHASVLTNVTINVELNQSSATVSKLDFIQVAQHYQFPQQLKQEQEEPKQQISLPPSPTPSVSSVSSASPSWEDYGKKFDIVIASDLLYEMEHAEYLPLAVEKLMENEFYFMIPLRPTHVAEVEFFERQMTKVGLIKDQVADSECEEEEGIVRYRYYKYVRAAQQQQPAESTVVL</sequence>
<gene>
    <name evidence="2" type="ORF">BDA99DRAFT_538869</name>
</gene>
<dbReference type="Proteomes" id="UP001209540">
    <property type="component" value="Unassembled WGS sequence"/>
</dbReference>
<comment type="caution">
    <text evidence="2">The sequence shown here is derived from an EMBL/GenBank/DDBJ whole genome shotgun (WGS) entry which is preliminary data.</text>
</comment>
<dbReference type="Gene3D" id="3.40.50.150">
    <property type="entry name" value="Vaccinia Virus protein VP39"/>
    <property type="match status" value="1"/>
</dbReference>
<evidence type="ECO:0000313" key="2">
    <source>
        <dbReference type="EMBL" id="KAI9258949.1"/>
    </source>
</evidence>
<organism evidence="2 3">
    <name type="scientific">Phascolomyces articulosus</name>
    <dbReference type="NCBI Taxonomy" id="60185"/>
    <lineage>
        <taxon>Eukaryota</taxon>
        <taxon>Fungi</taxon>
        <taxon>Fungi incertae sedis</taxon>
        <taxon>Mucoromycota</taxon>
        <taxon>Mucoromycotina</taxon>
        <taxon>Mucoromycetes</taxon>
        <taxon>Mucorales</taxon>
        <taxon>Lichtheimiaceae</taxon>
        <taxon>Phascolomyces</taxon>
    </lineage>
</organism>
<evidence type="ECO:0000256" key="1">
    <source>
        <dbReference type="SAM" id="MobiDB-lite"/>
    </source>
</evidence>
<feature type="compositionally biased region" description="Low complexity" evidence="1">
    <location>
        <begin position="262"/>
        <end position="281"/>
    </location>
</feature>
<feature type="region of interest" description="Disordered" evidence="1">
    <location>
        <begin position="257"/>
        <end position="281"/>
    </location>
</feature>
<dbReference type="InterPro" id="IPR029063">
    <property type="entry name" value="SAM-dependent_MTases_sf"/>
</dbReference>
<evidence type="ECO:0000313" key="3">
    <source>
        <dbReference type="Proteomes" id="UP001209540"/>
    </source>
</evidence>
<dbReference type="PANTHER" id="PTHR14614">
    <property type="entry name" value="HEPATOCELLULAR CARCINOMA-ASSOCIATED ANTIGEN"/>
    <property type="match status" value="1"/>
</dbReference>
<proteinExistence type="predicted"/>
<protein>
    <submittedName>
        <fullName evidence="2">Uncharacterized protein</fullName>
    </submittedName>
</protein>
<keyword evidence="3" id="KW-1185">Reference proteome</keyword>
<dbReference type="AlphaFoldDB" id="A0AAD5PCT8"/>
<name>A0AAD5PCT8_9FUNG</name>
<dbReference type="InterPro" id="IPR019410">
    <property type="entry name" value="Methyltransf_16"/>
</dbReference>
<accession>A0AAD5PCT8</accession>
<dbReference type="SUPFAM" id="SSF53335">
    <property type="entry name" value="S-adenosyl-L-methionine-dependent methyltransferases"/>
    <property type="match status" value="1"/>
</dbReference>
<dbReference type="Pfam" id="PF10294">
    <property type="entry name" value="Methyltransf_16"/>
    <property type="match status" value="1"/>
</dbReference>
<reference evidence="2" key="1">
    <citation type="journal article" date="2022" name="IScience">
        <title>Evolution of zygomycete secretomes and the origins of terrestrial fungal ecologies.</title>
        <authorList>
            <person name="Chang Y."/>
            <person name="Wang Y."/>
            <person name="Mondo S."/>
            <person name="Ahrendt S."/>
            <person name="Andreopoulos W."/>
            <person name="Barry K."/>
            <person name="Beard J."/>
            <person name="Benny G.L."/>
            <person name="Blankenship S."/>
            <person name="Bonito G."/>
            <person name="Cuomo C."/>
            <person name="Desiro A."/>
            <person name="Gervers K.A."/>
            <person name="Hundley H."/>
            <person name="Kuo A."/>
            <person name="LaButti K."/>
            <person name="Lang B.F."/>
            <person name="Lipzen A."/>
            <person name="O'Donnell K."/>
            <person name="Pangilinan J."/>
            <person name="Reynolds N."/>
            <person name="Sandor L."/>
            <person name="Smith M.E."/>
            <person name="Tsang A."/>
            <person name="Grigoriev I.V."/>
            <person name="Stajich J.E."/>
            <person name="Spatafora J.W."/>
        </authorList>
    </citation>
    <scope>NUCLEOTIDE SEQUENCE</scope>
    <source>
        <strain evidence="2">RSA 2281</strain>
    </source>
</reference>
<dbReference type="EMBL" id="JAIXMP010000018">
    <property type="protein sequence ID" value="KAI9258949.1"/>
    <property type="molecule type" value="Genomic_DNA"/>
</dbReference>